<dbReference type="InterPro" id="IPR052957">
    <property type="entry name" value="Auxin_embryo_med"/>
</dbReference>
<dbReference type="STRING" id="4072.A0A2G2ZTH1"/>
<evidence type="ECO:0000313" key="1">
    <source>
        <dbReference type="EMBL" id="PHT85274.1"/>
    </source>
</evidence>
<reference evidence="1 2" key="1">
    <citation type="journal article" date="2014" name="Nat. Genet.">
        <title>Genome sequence of the hot pepper provides insights into the evolution of pungency in Capsicum species.</title>
        <authorList>
            <person name="Kim S."/>
            <person name="Park M."/>
            <person name="Yeom S.I."/>
            <person name="Kim Y.M."/>
            <person name="Lee J.M."/>
            <person name="Lee H.A."/>
            <person name="Seo E."/>
            <person name="Choi J."/>
            <person name="Cheong K."/>
            <person name="Kim K.T."/>
            <person name="Jung K."/>
            <person name="Lee G.W."/>
            <person name="Oh S.K."/>
            <person name="Bae C."/>
            <person name="Kim S.B."/>
            <person name="Lee H.Y."/>
            <person name="Kim S.Y."/>
            <person name="Kim M.S."/>
            <person name="Kang B.C."/>
            <person name="Jo Y.D."/>
            <person name="Yang H.B."/>
            <person name="Jeong H.J."/>
            <person name="Kang W.H."/>
            <person name="Kwon J.K."/>
            <person name="Shin C."/>
            <person name="Lim J.Y."/>
            <person name="Park J.H."/>
            <person name="Huh J.H."/>
            <person name="Kim J.S."/>
            <person name="Kim B.D."/>
            <person name="Cohen O."/>
            <person name="Paran I."/>
            <person name="Suh M.C."/>
            <person name="Lee S.B."/>
            <person name="Kim Y.K."/>
            <person name="Shin Y."/>
            <person name="Noh S.J."/>
            <person name="Park J."/>
            <person name="Seo Y.S."/>
            <person name="Kwon S.Y."/>
            <person name="Kim H.A."/>
            <person name="Park J.M."/>
            <person name="Kim H.J."/>
            <person name="Choi S.B."/>
            <person name="Bosland P.W."/>
            <person name="Reeves G."/>
            <person name="Jo S.H."/>
            <person name="Lee B.W."/>
            <person name="Cho H.T."/>
            <person name="Choi H.S."/>
            <person name="Lee M.S."/>
            <person name="Yu Y."/>
            <person name="Do Choi Y."/>
            <person name="Park B.S."/>
            <person name="van Deynze A."/>
            <person name="Ashrafi H."/>
            <person name="Hill T."/>
            <person name="Kim W.T."/>
            <person name="Pai H.S."/>
            <person name="Ahn H.K."/>
            <person name="Yeam I."/>
            <person name="Giovannoni J.J."/>
            <person name="Rose J.K."/>
            <person name="Sorensen I."/>
            <person name="Lee S.J."/>
            <person name="Kim R.W."/>
            <person name="Choi I.Y."/>
            <person name="Choi B.S."/>
            <person name="Lim J.S."/>
            <person name="Lee Y.H."/>
            <person name="Choi D."/>
        </authorList>
    </citation>
    <scope>NUCLEOTIDE SEQUENCE [LARGE SCALE GENOMIC DNA]</scope>
    <source>
        <strain evidence="2">cv. CM334</strain>
    </source>
</reference>
<dbReference type="PANTHER" id="PTHR32387:SF0">
    <property type="entry name" value="PROTEIN NO VEIN"/>
    <property type="match status" value="1"/>
</dbReference>
<dbReference type="Proteomes" id="UP000222542">
    <property type="component" value="Unassembled WGS sequence"/>
</dbReference>
<gene>
    <name evidence="1" type="ORF">T459_07380</name>
</gene>
<keyword evidence="2" id="KW-1185">Reference proteome</keyword>
<dbReference type="Gramene" id="PHT85274">
    <property type="protein sequence ID" value="PHT85274"/>
    <property type="gene ID" value="T459_07380"/>
</dbReference>
<proteinExistence type="predicted"/>
<accession>A0A2G2ZTH1</accession>
<name>A0A2G2ZTH1_CAPAN</name>
<dbReference type="EMBL" id="AYRZ02000003">
    <property type="protein sequence ID" value="PHT85274.1"/>
    <property type="molecule type" value="Genomic_DNA"/>
</dbReference>
<organism evidence="1 2">
    <name type="scientific">Capsicum annuum</name>
    <name type="common">Capsicum pepper</name>
    <dbReference type="NCBI Taxonomy" id="4072"/>
    <lineage>
        <taxon>Eukaryota</taxon>
        <taxon>Viridiplantae</taxon>
        <taxon>Streptophyta</taxon>
        <taxon>Embryophyta</taxon>
        <taxon>Tracheophyta</taxon>
        <taxon>Spermatophyta</taxon>
        <taxon>Magnoliopsida</taxon>
        <taxon>eudicotyledons</taxon>
        <taxon>Gunneridae</taxon>
        <taxon>Pentapetalae</taxon>
        <taxon>asterids</taxon>
        <taxon>lamiids</taxon>
        <taxon>Solanales</taxon>
        <taxon>Solanaceae</taxon>
        <taxon>Solanoideae</taxon>
        <taxon>Capsiceae</taxon>
        <taxon>Capsicum</taxon>
    </lineage>
</organism>
<comment type="caution">
    <text evidence="1">The sequence shown here is derived from an EMBL/GenBank/DDBJ whole genome shotgun (WGS) entry which is preliminary data.</text>
</comment>
<reference evidence="1 2" key="2">
    <citation type="journal article" date="2017" name="Genome Biol.">
        <title>New reference genome sequences of hot pepper reveal the massive evolution of plant disease-resistance genes by retroduplication.</title>
        <authorList>
            <person name="Kim S."/>
            <person name="Park J."/>
            <person name="Yeom S.I."/>
            <person name="Kim Y.M."/>
            <person name="Seo E."/>
            <person name="Kim K.T."/>
            <person name="Kim M.S."/>
            <person name="Lee J.M."/>
            <person name="Cheong K."/>
            <person name="Shin H.S."/>
            <person name="Kim S.B."/>
            <person name="Han K."/>
            <person name="Lee J."/>
            <person name="Park M."/>
            <person name="Lee H.A."/>
            <person name="Lee H.Y."/>
            <person name="Lee Y."/>
            <person name="Oh S."/>
            <person name="Lee J.H."/>
            <person name="Choi E."/>
            <person name="Choi E."/>
            <person name="Lee S.E."/>
            <person name="Jeon J."/>
            <person name="Kim H."/>
            <person name="Choi G."/>
            <person name="Song H."/>
            <person name="Lee J."/>
            <person name="Lee S.C."/>
            <person name="Kwon J.K."/>
            <person name="Lee H.Y."/>
            <person name="Koo N."/>
            <person name="Hong Y."/>
            <person name="Kim R.W."/>
            <person name="Kang W.H."/>
            <person name="Huh J.H."/>
            <person name="Kang B.C."/>
            <person name="Yang T.J."/>
            <person name="Lee Y.H."/>
            <person name="Bennetzen J.L."/>
            <person name="Choi D."/>
        </authorList>
    </citation>
    <scope>NUCLEOTIDE SEQUENCE [LARGE SCALE GENOMIC DNA]</scope>
    <source>
        <strain evidence="2">cv. CM334</strain>
    </source>
</reference>
<sequence>MHEKPSLVPSMLDYQFDLLLSQASHCLWETEEVGKRRISDFLMRQFPLVCLKVAGSDLMMAVDGFMKISKGDMTLKSVVFSEPLLKEDVVGRFHKNMLEKMGLENGEGHGAHKLMSKEAMKVLLNAPVLIDLNLWSHWDVVFAPSLGSLVGWLLNEVNTKELLCLVTACGKVVRVDQTATVDSFLNVLLQGNPFDTAGKLLSLLVLYGGEKNVPFSLLKCHARHAFEVLIENYEETKSQDPLKHTKFLHRQVISDKTTLTINSKVPRSDRVDSAMSFESRFLLDCLGYLPVEFYCFAADILLAGLQPFVKDAPSAILSECECVEQRIMLHRVGMFLGIMDWVDDQQKLTSSSASSLLMSSGSSCLGVTELSLSTDSTVMHLVSNKYPLCRSGISLSPDPIRQNENREACCSADVTDVPLDNFAGYSKMRLCELECSAARVI</sequence>
<evidence type="ECO:0000313" key="2">
    <source>
        <dbReference type="Proteomes" id="UP000222542"/>
    </source>
</evidence>
<dbReference type="OMA" id="NENREAC"/>
<dbReference type="PANTHER" id="PTHR32387">
    <property type="entry name" value="WU:FJ29H11"/>
    <property type="match status" value="1"/>
</dbReference>
<protein>
    <submittedName>
        <fullName evidence="1">Uncharacterized protein</fullName>
    </submittedName>
</protein>
<dbReference type="AlphaFoldDB" id="A0A2G2ZTH1"/>